<dbReference type="NCBIfam" id="TIGR00410">
    <property type="entry name" value="lacE"/>
    <property type="match status" value="1"/>
</dbReference>
<keyword evidence="7 8" id="KW-0472">Membrane</keyword>
<dbReference type="AlphaFoldDB" id="A0A1H7CYI4"/>
<evidence type="ECO:0000256" key="7">
    <source>
        <dbReference type="ARBA" id="ARBA00023136"/>
    </source>
</evidence>
<feature type="transmembrane region" description="Helical" evidence="9">
    <location>
        <begin position="30"/>
        <end position="53"/>
    </location>
</feature>
<comment type="function">
    <text evidence="8">The phosphoenolpyruvate-dependent sugar phosphotransferase system (PTS), a major carbohydrate active -transport system, catalyzes the phosphorylation of incoming sugar substrates concomitant with their translocation across the cell membrane.</text>
</comment>
<organism evidence="11 12">
    <name type="scientific">Propionispira arboris</name>
    <dbReference type="NCBI Taxonomy" id="84035"/>
    <lineage>
        <taxon>Bacteria</taxon>
        <taxon>Bacillati</taxon>
        <taxon>Bacillota</taxon>
        <taxon>Negativicutes</taxon>
        <taxon>Selenomonadales</taxon>
        <taxon>Selenomonadaceae</taxon>
        <taxon>Propionispira</taxon>
    </lineage>
</organism>
<dbReference type="PIRSF" id="PIRSF006351">
    <property type="entry name" value="PTS_EIIC-Cellobiose"/>
    <property type="match status" value="1"/>
</dbReference>
<comment type="subcellular location">
    <subcellularLocation>
        <location evidence="1">Cell membrane</location>
        <topology evidence="1">Multi-pass membrane protein</topology>
    </subcellularLocation>
</comment>
<dbReference type="InterPro" id="IPR004501">
    <property type="entry name" value="PTS_EIIC_3"/>
</dbReference>
<feature type="transmembrane region" description="Helical" evidence="9">
    <location>
        <begin position="73"/>
        <end position="94"/>
    </location>
</feature>
<feature type="transmembrane region" description="Helical" evidence="9">
    <location>
        <begin position="141"/>
        <end position="159"/>
    </location>
</feature>
<evidence type="ECO:0000256" key="6">
    <source>
        <dbReference type="ARBA" id="ARBA00022989"/>
    </source>
</evidence>
<evidence type="ECO:0000256" key="2">
    <source>
        <dbReference type="ARBA" id="ARBA00022448"/>
    </source>
</evidence>
<dbReference type="PANTHER" id="PTHR33989">
    <property type="match status" value="1"/>
</dbReference>
<evidence type="ECO:0000256" key="4">
    <source>
        <dbReference type="ARBA" id="ARBA00022597"/>
    </source>
</evidence>
<feature type="transmembrane region" description="Helical" evidence="9">
    <location>
        <begin position="352"/>
        <end position="376"/>
    </location>
</feature>
<keyword evidence="2 8" id="KW-0813">Transport</keyword>
<feature type="transmembrane region" description="Helical" evidence="9">
    <location>
        <begin position="325"/>
        <end position="345"/>
    </location>
</feature>
<accession>A0A1H7CYI4</accession>
<dbReference type="GO" id="GO:0008982">
    <property type="term" value="F:protein-N(PI)-phosphohistidine-sugar phosphotransferase activity"/>
    <property type="evidence" value="ECO:0007669"/>
    <property type="project" value="UniProtKB-UniRule"/>
</dbReference>
<evidence type="ECO:0000256" key="8">
    <source>
        <dbReference type="PIRNR" id="PIRNR006351"/>
    </source>
</evidence>
<proteinExistence type="predicted"/>
<dbReference type="GO" id="GO:0005886">
    <property type="term" value="C:plasma membrane"/>
    <property type="evidence" value="ECO:0007669"/>
    <property type="project" value="UniProtKB-SubCell"/>
</dbReference>
<evidence type="ECO:0000256" key="5">
    <source>
        <dbReference type="ARBA" id="ARBA00022692"/>
    </source>
</evidence>
<name>A0A1H7CYI4_9FIRM</name>
<dbReference type="InterPro" id="IPR004796">
    <property type="entry name" value="PTS_IIC_cello"/>
</dbReference>
<evidence type="ECO:0000313" key="12">
    <source>
        <dbReference type="Proteomes" id="UP000199662"/>
    </source>
</evidence>
<feature type="transmembrane region" description="Helical" evidence="9">
    <location>
        <begin position="180"/>
        <end position="207"/>
    </location>
</feature>
<dbReference type="RefSeq" id="WP_091835003.1">
    <property type="nucleotide sequence ID" value="NZ_FNZK01000023.1"/>
</dbReference>
<feature type="transmembrane region" description="Helical" evidence="9">
    <location>
        <begin position="227"/>
        <end position="245"/>
    </location>
</feature>
<keyword evidence="3 8" id="KW-1003">Cell membrane</keyword>
<feature type="transmembrane region" description="Helical" evidence="9">
    <location>
        <begin position="101"/>
        <end position="121"/>
    </location>
</feature>
<dbReference type="PROSITE" id="PS51105">
    <property type="entry name" value="PTS_EIIC_TYPE_3"/>
    <property type="match status" value="1"/>
</dbReference>
<dbReference type="STRING" id="84035.SAMN05660742_12342"/>
<evidence type="ECO:0000259" key="10">
    <source>
        <dbReference type="PROSITE" id="PS51105"/>
    </source>
</evidence>
<protein>
    <recommendedName>
        <fullName evidence="8">Permease IIC component</fullName>
    </recommendedName>
</protein>
<dbReference type="GO" id="GO:0009401">
    <property type="term" value="P:phosphoenolpyruvate-dependent sugar phosphotransferase system"/>
    <property type="evidence" value="ECO:0007669"/>
    <property type="project" value="InterPro"/>
</dbReference>
<keyword evidence="12" id="KW-1185">Reference proteome</keyword>
<gene>
    <name evidence="11" type="ORF">SAMN05660742_12342</name>
</gene>
<keyword evidence="6 9" id="KW-1133">Transmembrane helix</keyword>
<dbReference type="GO" id="GO:1901264">
    <property type="term" value="P:carbohydrate derivative transport"/>
    <property type="evidence" value="ECO:0007669"/>
    <property type="project" value="TreeGrafter"/>
</dbReference>
<feature type="domain" description="PTS EIIC type-3" evidence="10">
    <location>
        <begin position="6"/>
        <end position="417"/>
    </location>
</feature>
<dbReference type="Proteomes" id="UP000199662">
    <property type="component" value="Unassembled WGS sequence"/>
</dbReference>
<sequence length="454" mass="48225">MSKQELFDKFLEYMVRFAEIKAVAALKDGFILTLPLTLAGSVFLLIANLPIGGYSDFMKGQFGADWAAPLNQVAGSTFGILAILCVLGICYKYCQAEGCDAITASLLALGSFLIVTKGSVLTKAGDVVNDVIPKGWVGGNGVITAIIVSLLVAKFFCYCEKNHIGIKMPAGVPDGVTKAFAALVPGLLVFTGSAFVFFLCQAVAGLTFPEIVFQVLQTPLQNLTDNLVAGVIIAGIQSILFWAGIHGPNIVGGVVGPILTANAIDNQHLLDAGMSLIGNPQAKIITIQVSDVFIKSGGCGITLGLLISAFIAARSAQMKSISKLAFIPGLFNINEPIIFGLPIVFNPYFIFPFIGVPVIAMIMTYVAIAVGFMSPFSAVQVPWTTPTVIAGFLLAGWQGAVVQIAIVAMATAVYFPFMKIQDNIYYQEELDADKAKNNTSDSVDNKENLQLKTQ</sequence>
<dbReference type="InterPro" id="IPR051088">
    <property type="entry name" value="PTS_Sugar-EIIC/EIIB"/>
</dbReference>
<dbReference type="Pfam" id="PF02378">
    <property type="entry name" value="PTS_EIIC"/>
    <property type="match status" value="1"/>
</dbReference>
<reference evidence="11 12" key="1">
    <citation type="submission" date="2016-10" db="EMBL/GenBank/DDBJ databases">
        <authorList>
            <person name="de Groot N.N."/>
        </authorList>
    </citation>
    <scope>NUCLEOTIDE SEQUENCE [LARGE SCALE GENOMIC DNA]</scope>
    <source>
        <strain evidence="11 12">DSM 2179</strain>
    </source>
</reference>
<evidence type="ECO:0000256" key="3">
    <source>
        <dbReference type="ARBA" id="ARBA00022475"/>
    </source>
</evidence>
<keyword evidence="5 9" id="KW-0812">Transmembrane</keyword>
<evidence type="ECO:0000313" key="11">
    <source>
        <dbReference type="EMBL" id="SEJ90905.1"/>
    </source>
</evidence>
<dbReference type="EMBL" id="FNZK01000023">
    <property type="protein sequence ID" value="SEJ90905.1"/>
    <property type="molecule type" value="Genomic_DNA"/>
</dbReference>
<feature type="transmembrane region" description="Helical" evidence="9">
    <location>
        <begin position="388"/>
        <end position="415"/>
    </location>
</feature>
<evidence type="ECO:0000256" key="1">
    <source>
        <dbReference type="ARBA" id="ARBA00004651"/>
    </source>
</evidence>
<dbReference type="InterPro" id="IPR003352">
    <property type="entry name" value="PTS_EIIC"/>
</dbReference>
<keyword evidence="4 8" id="KW-0762">Sugar transport</keyword>
<dbReference type="PANTHER" id="PTHR33989:SF4">
    <property type="entry name" value="PTS SYSTEM N,N'-DIACETYLCHITOBIOSE-SPECIFIC EIIC COMPONENT"/>
    <property type="match status" value="1"/>
</dbReference>
<feature type="transmembrane region" description="Helical" evidence="9">
    <location>
        <begin position="292"/>
        <end position="313"/>
    </location>
</feature>
<evidence type="ECO:0000256" key="9">
    <source>
        <dbReference type="SAM" id="Phobius"/>
    </source>
</evidence>